<dbReference type="AlphaFoldDB" id="A0AAD6S3K0"/>
<gene>
    <name evidence="2" type="ORF">C8F04DRAFT_1199123</name>
</gene>
<dbReference type="Proteomes" id="UP001218188">
    <property type="component" value="Unassembled WGS sequence"/>
</dbReference>
<evidence type="ECO:0000313" key="3">
    <source>
        <dbReference type="Proteomes" id="UP001218188"/>
    </source>
</evidence>
<comment type="caution">
    <text evidence="2">The sequence shown here is derived from an EMBL/GenBank/DDBJ whole genome shotgun (WGS) entry which is preliminary data.</text>
</comment>
<proteinExistence type="predicted"/>
<keyword evidence="3" id="KW-1185">Reference proteome</keyword>
<evidence type="ECO:0000256" key="1">
    <source>
        <dbReference type="SAM" id="MobiDB-lite"/>
    </source>
</evidence>
<evidence type="ECO:0000313" key="2">
    <source>
        <dbReference type="EMBL" id="KAJ7018282.1"/>
    </source>
</evidence>
<sequence>MPEMPDNLMVIEGRQLHRGISTSDAPLTPVVRGVPAELQLSSKKLSSRKKWISTRASGKTNSEALLYMLRQFFGEPNYLKFRDDGFTSTPKDIVSEGRKVHQFELRWLELLTRPKSNTLNSPTSPIGFGSPGTFASRICVHSQIRDCVRARPVQKEAENTTSCTSVPEPGGLEVHDIRVCIRALRANLPASEAHLSRQSVALHTVGTVQHERCSCTQRTAQQWHPIILPAEARTDCRDTRIRSKGANGQSRHDNSKGRKRGSERRPEA</sequence>
<dbReference type="EMBL" id="JARJCM010000346">
    <property type="protein sequence ID" value="KAJ7018282.1"/>
    <property type="molecule type" value="Genomic_DNA"/>
</dbReference>
<name>A0AAD6S3K0_9AGAR</name>
<feature type="region of interest" description="Disordered" evidence="1">
    <location>
        <begin position="238"/>
        <end position="268"/>
    </location>
</feature>
<protein>
    <submittedName>
        <fullName evidence="2">Uncharacterized protein</fullName>
    </submittedName>
</protein>
<reference evidence="2" key="1">
    <citation type="submission" date="2023-03" db="EMBL/GenBank/DDBJ databases">
        <title>Massive genome expansion in bonnet fungi (Mycena s.s.) driven by repeated elements and novel gene families across ecological guilds.</title>
        <authorList>
            <consortium name="Lawrence Berkeley National Laboratory"/>
            <person name="Harder C.B."/>
            <person name="Miyauchi S."/>
            <person name="Viragh M."/>
            <person name="Kuo A."/>
            <person name="Thoen E."/>
            <person name="Andreopoulos B."/>
            <person name="Lu D."/>
            <person name="Skrede I."/>
            <person name="Drula E."/>
            <person name="Henrissat B."/>
            <person name="Morin E."/>
            <person name="Kohler A."/>
            <person name="Barry K."/>
            <person name="LaButti K."/>
            <person name="Morin E."/>
            <person name="Salamov A."/>
            <person name="Lipzen A."/>
            <person name="Mereny Z."/>
            <person name="Hegedus B."/>
            <person name="Baldrian P."/>
            <person name="Stursova M."/>
            <person name="Weitz H."/>
            <person name="Taylor A."/>
            <person name="Grigoriev I.V."/>
            <person name="Nagy L.G."/>
            <person name="Martin F."/>
            <person name="Kauserud H."/>
        </authorList>
    </citation>
    <scope>NUCLEOTIDE SEQUENCE</scope>
    <source>
        <strain evidence="2">CBHHK200</strain>
    </source>
</reference>
<accession>A0AAD6S3K0</accession>
<organism evidence="2 3">
    <name type="scientific">Mycena alexandri</name>
    <dbReference type="NCBI Taxonomy" id="1745969"/>
    <lineage>
        <taxon>Eukaryota</taxon>
        <taxon>Fungi</taxon>
        <taxon>Dikarya</taxon>
        <taxon>Basidiomycota</taxon>
        <taxon>Agaricomycotina</taxon>
        <taxon>Agaricomycetes</taxon>
        <taxon>Agaricomycetidae</taxon>
        <taxon>Agaricales</taxon>
        <taxon>Marasmiineae</taxon>
        <taxon>Mycenaceae</taxon>
        <taxon>Mycena</taxon>
    </lineage>
</organism>